<protein>
    <submittedName>
        <fullName evidence="2">Uncharacterized protein</fullName>
    </submittedName>
</protein>
<organism evidence="2 3">
    <name type="scientific">Sphingomonas chungangi</name>
    <dbReference type="NCBI Taxonomy" id="2683589"/>
    <lineage>
        <taxon>Bacteria</taxon>
        <taxon>Pseudomonadati</taxon>
        <taxon>Pseudomonadota</taxon>
        <taxon>Alphaproteobacteria</taxon>
        <taxon>Sphingomonadales</taxon>
        <taxon>Sphingomonadaceae</taxon>
        <taxon>Sphingomonas</taxon>
    </lineage>
</organism>
<reference evidence="2 3" key="1">
    <citation type="submission" date="2020-07" db="EMBL/GenBank/DDBJ databases">
        <authorList>
            <person name="Sun Q."/>
        </authorList>
    </citation>
    <scope>NUCLEOTIDE SEQUENCE [LARGE SCALE GENOMIC DNA]</scope>
    <source>
        <strain evidence="2 3">CGMCC 1.13654</strain>
    </source>
</reference>
<sequence length="94" mass="10485">MLYFAWLICVTLQIALIELDNPSLRRRLGWWFVGLSAALIPLGLLAAMADMSRSAAATHYEPQFLGLEFQSLLVFSLLLCWPRGCTGTSPRTNV</sequence>
<feature type="transmembrane region" description="Helical" evidence="1">
    <location>
        <begin position="29"/>
        <end position="49"/>
    </location>
</feature>
<dbReference type="EMBL" id="JACEIB010000004">
    <property type="protein sequence ID" value="MBA2933942.1"/>
    <property type="molecule type" value="Genomic_DNA"/>
</dbReference>
<accession>A0A838L5Q4</accession>
<dbReference type="RefSeq" id="WP_181638820.1">
    <property type="nucleotide sequence ID" value="NZ_JACEIB010000004.1"/>
</dbReference>
<evidence type="ECO:0000313" key="2">
    <source>
        <dbReference type="EMBL" id="MBA2933942.1"/>
    </source>
</evidence>
<keyword evidence="1" id="KW-0812">Transmembrane</keyword>
<name>A0A838L5Q4_9SPHN</name>
<keyword evidence="1" id="KW-1133">Transmembrane helix</keyword>
<keyword evidence="3" id="KW-1185">Reference proteome</keyword>
<gene>
    <name evidence="2" type="ORF">HZF05_07495</name>
</gene>
<proteinExistence type="predicted"/>
<dbReference type="AlphaFoldDB" id="A0A838L5Q4"/>
<keyword evidence="1" id="KW-0472">Membrane</keyword>
<evidence type="ECO:0000256" key="1">
    <source>
        <dbReference type="SAM" id="Phobius"/>
    </source>
</evidence>
<comment type="caution">
    <text evidence="2">The sequence shown here is derived from an EMBL/GenBank/DDBJ whole genome shotgun (WGS) entry which is preliminary data.</text>
</comment>
<dbReference type="Proteomes" id="UP000570166">
    <property type="component" value="Unassembled WGS sequence"/>
</dbReference>
<evidence type="ECO:0000313" key="3">
    <source>
        <dbReference type="Proteomes" id="UP000570166"/>
    </source>
</evidence>